<dbReference type="Gramene" id="ONIVA06G25490.4">
    <property type="protein sequence ID" value="ONIVA06G25490.4"/>
    <property type="gene ID" value="ONIVA06G25490"/>
</dbReference>
<keyword evidence="3" id="KW-1185">Reference proteome</keyword>
<reference evidence="2" key="1">
    <citation type="submission" date="2015-04" db="UniProtKB">
        <authorList>
            <consortium name="EnsemblPlants"/>
        </authorList>
    </citation>
    <scope>IDENTIFICATION</scope>
    <source>
        <strain evidence="2">SL10</strain>
    </source>
</reference>
<feature type="compositionally biased region" description="Basic residues" evidence="1">
    <location>
        <begin position="56"/>
        <end position="69"/>
    </location>
</feature>
<sequence>MTDMIVTTVLTLLSKAIKDSSGEKEKRNRKEKSMAFRSIRTLDRPIPFLHRSSAPLHRRQHPARPHGPHPRPPPATPSSPQPPPVLCALLPLHTSPFLPSPPTTMPTSGWAEGWRRQRGDASDQASGREEDVQATQGTSAGGRRRKRRGRRWPMPGAARAQLADGGRTVKVATGSQAKKEKVAQCFDAASLPLATAMPGGRRRRKCLTQSRGKPATVLALRLAAKEVRHHQAGGGSSTVSRRGRCGPAHGSDVRGCSRRPAGTPGTHERH</sequence>
<feature type="region of interest" description="Disordered" evidence="1">
    <location>
        <begin position="228"/>
        <end position="270"/>
    </location>
</feature>
<feature type="region of interest" description="Disordered" evidence="1">
    <location>
        <begin position="17"/>
        <end position="167"/>
    </location>
</feature>
<feature type="compositionally biased region" description="Basic and acidic residues" evidence="1">
    <location>
        <begin position="113"/>
        <end position="131"/>
    </location>
</feature>
<evidence type="ECO:0000313" key="3">
    <source>
        <dbReference type="Proteomes" id="UP000006591"/>
    </source>
</evidence>
<evidence type="ECO:0000256" key="1">
    <source>
        <dbReference type="SAM" id="MobiDB-lite"/>
    </source>
</evidence>
<feature type="compositionally biased region" description="Basic residues" evidence="1">
    <location>
        <begin position="142"/>
        <end position="151"/>
    </location>
</feature>
<dbReference type="Proteomes" id="UP000006591">
    <property type="component" value="Chromosome 6"/>
</dbReference>
<feature type="compositionally biased region" description="Pro residues" evidence="1">
    <location>
        <begin position="70"/>
        <end position="85"/>
    </location>
</feature>
<reference evidence="2" key="2">
    <citation type="submission" date="2018-04" db="EMBL/GenBank/DDBJ databases">
        <title>OnivRS2 (Oryza nivara Reference Sequence Version 2).</title>
        <authorList>
            <person name="Zhang J."/>
            <person name="Kudrna D."/>
            <person name="Lee S."/>
            <person name="Talag J."/>
            <person name="Rajasekar S."/>
            <person name="Welchert J."/>
            <person name="Hsing Y.-I."/>
            <person name="Wing R.A."/>
        </authorList>
    </citation>
    <scope>NUCLEOTIDE SEQUENCE [LARGE SCALE GENOMIC DNA]</scope>
    <source>
        <strain evidence="2">SL10</strain>
    </source>
</reference>
<proteinExistence type="predicted"/>
<dbReference type="EnsemblPlants" id="ONIVA06G25490.4">
    <property type="protein sequence ID" value="ONIVA06G25490.4"/>
    <property type="gene ID" value="ONIVA06G25490"/>
</dbReference>
<evidence type="ECO:0000313" key="2">
    <source>
        <dbReference type="EnsemblPlants" id="ONIVA06G25490.4"/>
    </source>
</evidence>
<accession>A0A0E0HTR7</accession>
<name>A0A0E0HTR7_ORYNI</name>
<dbReference type="HOGENOM" id="CLU_1032008_0_0_1"/>
<feature type="compositionally biased region" description="Basic and acidic residues" evidence="1">
    <location>
        <begin position="17"/>
        <end position="34"/>
    </location>
</feature>
<protein>
    <submittedName>
        <fullName evidence="2">Uncharacterized protein</fullName>
    </submittedName>
</protein>
<dbReference type="AlphaFoldDB" id="A0A0E0HTR7"/>
<organism evidence="2">
    <name type="scientific">Oryza nivara</name>
    <name type="common">Indian wild rice</name>
    <name type="synonym">Oryza sativa f. spontanea</name>
    <dbReference type="NCBI Taxonomy" id="4536"/>
    <lineage>
        <taxon>Eukaryota</taxon>
        <taxon>Viridiplantae</taxon>
        <taxon>Streptophyta</taxon>
        <taxon>Embryophyta</taxon>
        <taxon>Tracheophyta</taxon>
        <taxon>Spermatophyta</taxon>
        <taxon>Magnoliopsida</taxon>
        <taxon>Liliopsida</taxon>
        <taxon>Poales</taxon>
        <taxon>Poaceae</taxon>
        <taxon>BOP clade</taxon>
        <taxon>Oryzoideae</taxon>
        <taxon>Oryzeae</taxon>
        <taxon>Oryzinae</taxon>
        <taxon>Oryza</taxon>
    </lineage>
</organism>